<keyword evidence="3" id="KW-0067">ATP-binding</keyword>
<dbReference type="PANTHER" id="PTHR34698">
    <property type="entry name" value="5-OXOPROLINASE SUBUNIT B"/>
    <property type="match status" value="1"/>
</dbReference>
<dbReference type="GO" id="GO:0005524">
    <property type="term" value="F:ATP binding"/>
    <property type="evidence" value="ECO:0007669"/>
    <property type="project" value="UniProtKB-KW"/>
</dbReference>
<protein>
    <submittedName>
        <fullName evidence="5">Allophanate hydrolase subunit 1</fullName>
    </submittedName>
</protein>
<keyword evidence="2 5" id="KW-0378">Hydrolase</keyword>
<sequence>MGAVRLGSDAWLLRVDGAEQAASLATALRHGALRCSDVVPAATTVLVDGVEEPDELWRIVEGWDPTAVQAHAGELVEVPVIYDGADLDRVAAHWGVDVGGVVARHTGLEFVATFSGFAPGFSYLSGLPAEWAVPRLASPRSRVPAGSVALADRWCGIYPSESPGGWSLLGRTELAVWDLGRGEAPALLVPGARVRFVVA</sequence>
<evidence type="ECO:0000313" key="5">
    <source>
        <dbReference type="EMBL" id="TKI61901.1"/>
    </source>
</evidence>
<keyword evidence="6" id="KW-1185">Reference proteome</keyword>
<proteinExistence type="predicted"/>
<dbReference type="InterPro" id="IPR010016">
    <property type="entry name" value="PxpB"/>
</dbReference>
<dbReference type="Gene3D" id="2.40.100.10">
    <property type="entry name" value="Cyclophilin-like"/>
    <property type="match status" value="1"/>
</dbReference>
<gene>
    <name evidence="5" type="ORF">FC770_13245</name>
</gene>
<keyword evidence="1" id="KW-0547">Nucleotide-binding</keyword>
<dbReference type="AlphaFoldDB" id="A0A4U2YPX2"/>
<dbReference type="OrthoDB" id="9778567at2"/>
<comment type="caution">
    <text evidence="5">The sequence shown here is derived from an EMBL/GenBank/DDBJ whole genome shotgun (WGS) entry which is preliminary data.</text>
</comment>
<dbReference type="SMART" id="SM00796">
    <property type="entry name" value="AHS1"/>
    <property type="match status" value="1"/>
</dbReference>
<name>A0A4U2YPX2_9ACTN</name>
<reference evidence="5 6" key="1">
    <citation type="submission" date="2019-04" db="EMBL/GenBank/DDBJ databases">
        <authorList>
            <person name="Dong K."/>
        </authorList>
    </citation>
    <scope>NUCLEOTIDE SEQUENCE [LARGE SCALE GENOMIC DNA]</scope>
    <source>
        <strain evidence="6">dk3543</strain>
    </source>
</reference>
<dbReference type="Pfam" id="PF02682">
    <property type="entry name" value="CT_C_D"/>
    <property type="match status" value="1"/>
</dbReference>
<dbReference type="EMBL" id="SZPY01000003">
    <property type="protein sequence ID" value="TKI61901.1"/>
    <property type="molecule type" value="Genomic_DNA"/>
</dbReference>
<organism evidence="5 6">
    <name type="scientific">Nocardioides jishulii</name>
    <dbReference type="NCBI Taxonomy" id="2575440"/>
    <lineage>
        <taxon>Bacteria</taxon>
        <taxon>Bacillati</taxon>
        <taxon>Actinomycetota</taxon>
        <taxon>Actinomycetes</taxon>
        <taxon>Propionibacteriales</taxon>
        <taxon>Nocardioidaceae</taxon>
        <taxon>Nocardioides</taxon>
    </lineage>
</organism>
<evidence type="ECO:0000313" key="6">
    <source>
        <dbReference type="Proteomes" id="UP000307808"/>
    </source>
</evidence>
<dbReference type="GO" id="GO:0016787">
    <property type="term" value="F:hydrolase activity"/>
    <property type="evidence" value="ECO:0007669"/>
    <property type="project" value="UniProtKB-KW"/>
</dbReference>
<dbReference type="Gene3D" id="3.30.1360.40">
    <property type="match status" value="1"/>
</dbReference>
<evidence type="ECO:0000256" key="1">
    <source>
        <dbReference type="ARBA" id="ARBA00022741"/>
    </source>
</evidence>
<evidence type="ECO:0000256" key="3">
    <source>
        <dbReference type="ARBA" id="ARBA00022840"/>
    </source>
</evidence>
<dbReference type="SUPFAM" id="SSF50891">
    <property type="entry name" value="Cyclophilin-like"/>
    <property type="match status" value="1"/>
</dbReference>
<dbReference type="Proteomes" id="UP000307808">
    <property type="component" value="Unassembled WGS sequence"/>
</dbReference>
<evidence type="ECO:0000259" key="4">
    <source>
        <dbReference type="SMART" id="SM00796"/>
    </source>
</evidence>
<dbReference type="PANTHER" id="PTHR34698:SF2">
    <property type="entry name" value="5-OXOPROLINASE SUBUNIT B"/>
    <property type="match status" value="1"/>
</dbReference>
<dbReference type="InterPro" id="IPR003833">
    <property type="entry name" value="CT_C_D"/>
</dbReference>
<feature type="domain" description="Carboxyltransferase" evidence="4">
    <location>
        <begin position="1"/>
        <end position="188"/>
    </location>
</feature>
<accession>A0A4U2YPX2</accession>
<dbReference type="InterPro" id="IPR029000">
    <property type="entry name" value="Cyclophilin-like_dom_sf"/>
</dbReference>
<evidence type="ECO:0000256" key="2">
    <source>
        <dbReference type="ARBA" id="ARBA00022801"/>
    </source>
</evidence>